<dbReference type="Proteomes" id="UP000320209">
    <property type="component" value="Unassembled WGS sequence"/>
</dbReference>
<feature type="domain" description="CBS" evidence="1">
    <location>
        <begin position="14"/>
        <end position="61"/>
    </location>
</feature>
<proteinExistence type="predicted"/>
<feature type="domain" description="CBS" evidence="1">
    <location>
        <begin position="81"/>
        <end position="118"/>
    </location>
</feature>
<name>A0A543AB41_9ACTN</name>
<dbReference type="Gene3D" id="3.10.580.10">
    <property type="entry name" value="CBS-domain"/>
    <property type="match status" value="1"/>
</dbReference>
<keyword evidence="3" id="KW-1185">Reference proteome</keyword>
<dbReference type="InterPro" id="IPR046342">
    <property type="entry name" value="CBS_dom_sf"/>
</dbReference>
<sequence length="148" mass="16139">MRAERLPADLTTAEVMVSIPKTLPHDASTAAVREALEDRHVHMVLLTRAGRLVGTVVRDDVPADRPSRSPALGIASLEARTVAPSDPIGRVRDRMVVARLRRLAVVDDDRRLLGLLCLKRDRSGFCSDHGVRARAAEGRNLALDLPSP</sequence>
<evidence type="ECO:0000313" key="2">
    <source>
        <dbReference type="EMBL" id="TQL69779.1"/>
    </source>
</evidence>
<dbReference type="Pfam" id="PF00571">
    <property type="entry name" value="CBS"/>
    <property type="match status" value="2"/>
</dbReference>
<dbReference type="EMBL" id="VFOV01000001">
    <property type="protein sequence ID" value="TQL69779.1"/>
    <property type="molecule type" value="Genomic_DNA"/>
</dbReference>
<dbReference type="RefSeq" id="WP_141781616.1">
    <property type="nucleotide sequence ID" value="NZ_VFOV01000001.1"/>
</dbReference>
<organism evidence="2 3">
    <name type="scientific">Nocardioides albertanoniae</name>
    <dbReference type="NCBI Taxonomy" id="1175486"/>
    <lineage>
        <taxon>Bacteria</taxon>
        <taxon>Bacillati</taxon>
        <taxon>Actinomycetota</taxon>
        <taxon>Actinomycetes</taxon>
        <taxon>Propionibacteriales</taxon>
        <taxon>Nocardioidaceae</taxon>
        <taxon>Nocardioides</taxon>
    </lineage>
</organism>
<comment type="caution">
    <text evidence="2">The sequence shown here is derived from an EMBL/GenBank/DDBJ whole genome shotgun (WGS) entry which is preliminary data.</text>
</comment>
<gene>
    <name evidence="2" type="ORF">FB381_3695</name>
</gene>
<evidence type="ECO:0000313" key="3">
    <source>
        <dbReference type="Proteomes" id="UP000320209"/>
    </source>
</evidence>
<dbReference type="SUPFAM" id="SSF54631">
    <property type="entry name" value="CBS-domain pair"/>
    <property type="match status" value="1"/>
</dbReference>
<dbReference type="OrthoDB" id="5244356at2"/>
<protein>
    <submittedName>
        <fullName evidence="2">CBS domain protein</fullName>
    </submittedName>
</protein>
<dbReference type="CDD" id="cd02205">
    <property type="entry name" value="CBS_pair_SF"/>
    <property type="match status" value="1"/>
</dbReference>
<reference evidence="2 3" key="1">
    <citation type="submission" date="2019-06" db="EMBL/GenBank/DDBJ databases">
        <title>Sequencing the genomes of 1000 actinobacteria strains.</title>
        <authorList>
            <person name="Klenk H.-P."/>
        </authorList>
    </citation>
    <scope>NUCLEOTIDE SEQUENCE [LARGE SCALE GENOMIC DNA]</scope>
    <source>
        <strain evidence="2 3">DSM 25218</strain>
    </source>
</reference>
<evidence type="ECO:0000259" key="1">
    <source>
        <dbReference type="Pfam" id="PF00571"/>
    </source>
</evidence>
<dbReference type="InterPro" id="IPR000644">
    <property type="entry name" value="CBS_dom"/>
</dbReference>
<accession>A0A543AB41</accession>
<dbReference type="AlphaFoldDB" id="A0A543AB41"/>